<evidence type="ECO:0000256" key="1">
    <source>
        <dbReference type="ARBA" id="ARBA00004141"/>
    </source>
</evidence>
<feature type="transmembrane region" description="Helical" evidence="6">
    <location>
        <begin position="257"/>
        <end position="276"/>
    </location>
</feature>
<dbReference type="AlphaFoldDB" id="A0A7M5UQJ3"/>
<feature type="transmembrane region" description="Helical" evidence="6">
    <location>
        <begin position="196"/>
        <end position="218"/>
    </location>
</feature>
<dbReference type="EnsemblMetazoa" id="CLYHEMT001007.1">
    <property type="protein sequence ID" value="CLYHEMP001007.1"/>
    <property type="gene ID" value="CLYHEMG001007"/>
</dbReference>
<organism evidence="8 9">
    <name type="scientific">Clytia hemisphaerica</name>
    <dbReference type="NCBI Taxonomy" id="252671"/>
    <lineage>
        <taxon>Eukaryota</taxon>
        <taxon>Metazoa</taxon>
        <taxon>Cnidaria</taxon>
        <taxon>Hydrozoa</taxon>
        <taxon>Hydroidolina</taxon>
        <taxon>Leptothecata</taxon>
        <taxon>Obeliida</taxon>
        <taxon>Clytiidae</taxon>
        <taxon>Clytia</taxon>
    </lineage>
</organism>
<dbReference type="Pfam" id="PF00083">
    <property type="entry name" value="Sugar_tr"/>
    <property type="match status" value="1"/>
</dbReference>
<keyword evidence="4 6" id="KW-0472">Membrane</keyword>
<feature type="region of interest" description="Disordered" evidence="5">
    <location>
        <begin position="1"/>
        <end position="31"/>
    </location>
</feature>
<evidence type="ECO:0000256" key="5">
    <source>
        <dbReference type="SAM" id="MobiDB-lite"/>
    </source>
</evidence>
<feature type="transmembrane region" description="Helical" evidence="6">
    <location>
        <begin position="394"/>
        <end position="412"/>
    </location>
</feature>
<evidence type="ECO:0000313" key="8">
    <source>
        <dbReference type="EnsemblMetazoa" id="CLYHEMP001007.1"/>
    </source>
</evidence>
<keyword evidence="2 6" id="KW-0812">Transmembrane</keyword>
<evidence type="ECO:0000256" key="6">
    <source>
        <dbReference type="SAM" id="Phobius"/>
    </source>
</evidence>
<dbReference type="InterPro" id="IPR005828">
    <property type="entry name" value="MFS_sugar_transport-like"/>
</dbReference>
<dbReference type="InterPro" id="IPR020846">
    <property type="entry name" value="MFS_dom"/>
</dbReference>
<dbReference type="PROSITE" id="PS50850">
    <property type="entry name" value="MFS"/>
    <property type="match status" value="1"/>
</dbReference>
<dbReference type="Proteomes" id="UP000594262">
    <property type="component" value="Unplaced"/>
</dbReference>
<comment type="subcellular location">
    <subcellularLocation>
        <location evidence="1">Membrane</location>
        <topology evidence="1">Multi-pass membrane protein</topology>
    </subcellularLocation>
</comment>
<feature type="domain" description="Major facilitator superfamily (MFS) profile" evidence="7">
    <location>
        <begin position="78"/>
        <end position="517"/>
    </location>
</feature>
<dbReference type="GO" id="GO:0022857">
    <property type="term" value="F:transmembrane transporter activity"/>
    <property type="evidence" value="ECO:0007669"/>
    <property type="project" value="InterPro"/>
</dbReference>
<feature type="transmembrane region" description="Helical" evidence="6">
    <location>
        <begin position="495"/>
        <end position="512"/>
    </location>
</feature>
<dbReference type="Gene3D" id="1.20.1250.20">
    <property type="entry name" value="MFS general substrate transporter like domains"/>
    <property type="match status" value="1"/>
</dbReference>
<feature type="transmembrane region" description="Helical" evidence="6">
    <location>
        <begin position="59"/>
        <end position="82"/>
    </location>
</feature>
<dbReference type="RefSeq" id="XP_066912249.1">
    <property type="nucleotide sequence ID" value="XM_067056148.1"/>
</dbReference>
<evidence type="ECO:0000256" key="2">
    <source>
        <dbReference type="ARBA" id="ARBA00022692"/>
    </source>
</evidence>
<keyword evidence="9" id="KW-1185">Reference proteome</keyword>
<feature type="transmembrane region" description="Helical" evidence="6">
    <location>
        <begin position="230"/>
        <end position="251"/>
    </location>
</feature>
<name>A0A7M5UQJ3_9CNID</name>
<feature type="transmembrane region" description="Helical" evidence="6">
    <location>
        <begin position="140"/>
        <end position="160"/>
    </location>
</feature>
<protein>
    <recommendedName>
        <fullName evidence="7">Major facilitator superfamily (MFS) profile domain-containing protein</fullName>
    </recommendedName>
</protein>
<evidence type="ECO:0000256" key="4">
    <source>
        <dbReference type="ARBA" id="ARBA00023136"/>
    </source>
</evidence>
<dbReference type="GeneID" id="136799442"/>
<proteinExistence type="predicted"/>
<evidence type="ECO:0000259" key="7">
    <source>
        <dbReference type="PROSITE" id="PS50850"/>
    </source>
</evidence>
<evidence type="ECO:0000313" key="9">
    <source>
        <dbReference type="Proteomes" id="UP000594262"/>
    </source>
</evidence>
<feature type="compositionally biased region" description="Polar residues" evidence="5">
    <location>
        <begin position="1"/>
        <end position="16"/>
    </location>
</feature>
<feature type="transmembrane region" description="Helical" evidence="6">
    <location>
        <begin position="336"/>
        <end position="358"/>
    </location>
</feature>
<dbReference type="GO" id="GO:0016020">
    <property type="term" value="C:membrane"/>
    <property type="evidence" value="ECO:0007669"/>
    <property type="project" value="UniProtKB-SubCell"/>
</dbReference>
<feature type="transmembrane region" description="Helical" evidence="6">
    <location>
        <begin position="418"/>
        <end position="443"/>
    </location>
</feature>
<dbReference type="PANTHER" id="PTHR24064">
    <property type="entry name" value="SOLUTE CARRIER FAMILY 22 MEMBER"/>
    <property type="match status" value="1"/>
</dbReference>
<sequence>MAESVTATTPSTQNENIGVKNSKEEPQRQTNIKIPAEPKKTVSLDFILQEIGEFGRFQWLLEFLFAIMLIQPVSQIFVIVFVTSDTHLRCRENSSVCRMNGTFSSKDEHHCKLARSEWEFVESKDHSFITQFDIYCERKWVVQLASSIFFLGWAMGSILLGWAADRYGRKTVLFPSLLACMVLSAISPFLPSLSVFVVVRFLIGMCIPGTSLQMFIIMSEVVGERHRLKSGLIIWFANALAVCLIGVKAYFIRDWKILYLVCTAPYVVTLLFYKMVPESPQWLILKKRQSEALIIFKKIAKFNGKQLDDKFSIEEKKENGKTSKVRFMTADILHKTAIQGFGWMVSGMLFFGLSLSVGQLGGSAHINFILVSLVEIPALFIAIFLGEKIGRKRIVLIPLFIGGIACGLISLFQHEICVFPAGSISITLGKIILALIGKLFVTITFDSFYTWSAELYPTELRGKGMGLCQVSSLLGATISPWLVNGFKLLHVSSPFIVLCGFAVTSTIALTFLPETQNQIKKTLVIENLNTTGEKKKNIDEKV</sequence>
<feature type="transmembrane region" description="Helical" evidence="6">
    <location>
        <begin position="364"/>
        <end position="385"/>
    </location>
</feature>
<evidence type="ECO:0000256" key="3">
    <source>
        <dbReference type="ARBA" id="ARBA00022989"/>
    </source>
</evidence>
<keyword evidence="3 6" id="KW-1133">Transmembrane helix</keyword>
<dbReference type="OrthoDB" id="5958014at2759"/>
<reference evidence="8" key="1">
    <citation type="submission" date="2021-01" db="UniProtKB">
        <authorList>
            <consortium name="EnsemblMetazoa"/>
        </authorList>
    </citation>
    <scope>IDENTIFICATION</scope>
</reference>
<feature type="transmembrane region" description="Helical" evidence="6">
    <location>
        <begin position="172"/>
        <end position="190"/>
    </location>
</feature>
<dbReference type="SUPFAM" id="SSF103473">
    <property type="entry name" value="MFS general substrate transporter"/>
    <property type="match status" value="1"/>
</dbReference>
<accession>A0A7M5UQJ3</accession>
<dbReference type="InterPro" id="IPR036259">
    <property type="entry name" value="MFS_trans_sf"/>
</dbReference>
<dbReference type="InterPro" id="IPR005829">
    <property type="entry name" value="Sugar_transporter_CS"/>
</dbReference>
<dbReference type="PROSITE" id="PS00216">
    <property type="entry name" value="SUGAR_TRANSPORT_1"/>
    <property type="match status" value="1"/>
</dbReference>